<dbReference type="AlphaFoldDB" id="A0A076F8A6"/>
<protein>
    <submittedName>
        <fullName evidence="1">CRISPR/Cas system-associated RAMP protein Cas7, type I-B/HMARI</fullName>
    </submittedName>
</protein>
<dbReference type="KEGG" id="caj:CIG1485E_0590"/>
<proteinExistence type="predicted"/>
<dbReference type="PATRIC" id="fig|1244531.5.peg.597"/>
<dbReference type="RefSeq" id="WP_038453547.1">
    <property type="nucleotide sequence ID" value="NZ_CP009043.1"/>
</dbReference>
<gene>
    <name evidence="1" type="primary">cas7</name>
    <name evidence="1" type="ORF">CIG1485E_0590</name>
</gene>
<accession>A0A076F8A6</accession>
<dbReference type="Pfam" id="PF05107">
    <property type="entry name" value="Cas_Cas7"/>
    <property type="match status" value="1"/>
</dbReference>
<keyword evidence="2" id="KW-1185">Reference proteome</keyword>
<dbReference type="InterPro" id="IPR013419">
    <property type="entry name" value="CRISPR-assoc_prot_Cas7/Csh2"/>
</dbReference>
<dbReference type="OrthoDB" id="9776792at2"/>
<dbReference type="eggNOG" id="COG3649">
    <property type="taxonomic scope" value="Bacteria"/>
</dbReference>
<dbReference type="NCBIfam" id="TIGR02590">
    <property type="entry name" value="cas_Csh2"/>
    <property type="match status" value="1"/>
</dbReference>
<evidence type="ECO:0000313" key="1">
    <source>
        <dbReference type="EMBL" id="AII14450.1"/>
    </source>
</evidence>
<reference evidence="2" key="1">
    <citation type="journal article" date="2014" name="Genome Announc.">
        <title>Complete Genome Sequence of Campylobacter iguaniorum Strain 1485ET, Isolated from a Bearded Dragon (Pogona vitticeps).</title>
        <authorList>
            <person name="Gilbert M.J."/>
            <person name="Miller W.G."/>
            <person name="Yee E."/>
            <person name="Kik M."/>
            <person name="Wagenaar J.A."/>
            <person name="Duim B."/>
        </authorList>
    </citation>
    <scope>NUCLEOTIDE SEQUENCE [LARGE SCALE GENOMIC DNA]</scope>
    <source>
        <strain evidence="2">1485E</strain>
    </source>
</reference>
<sequence>MLKKEILFLWDGENFNPNGDMLNSNAPRIDEETNIAEATDVRIKRTIRDELMRENEDQIFVKEYRRDENILDCKNAIRQNIDIKKSKNEVIEQILTKFIDIRAFGGVLPISDKEEMKKNKDIKVAGVSFTGPVQFRMSKSLHKVQLKHIKGTGAFASGEDKDAKTFREEDFLAYAFFATYGIIDNHNANKTKFSENDAAKIIKALWSGTKNLTTRTKIGQMPRFMLIVSYKDDTYAGDLNNSVELIMKKDDEAIRNLNDFSINFDRLNAKLKSYSDNIEKIEYIADSEFEALNKNAIDDSWIKLKS</sequence>
<name>A0A076F8A6_9BACT</name>
<dbReference type="NCBIfam" id="TIGR01595">
    <property type="entry name" value="cas_CT1132"/>
    <property type="match status" value="1"/>
</dbReference>
<dbReference type="HOGENOM" id="CLU_071770_0_0_7"/>
<dbReference type="InterPro" id="IPR006482">
    <property type="entry name" value="Cas7_Csh2/Csh2"/>
</dbReference>
<dbReference type="Proteomes" id="UP000028486">
    <property type="component" value="Chromosome"/>
</dbReference>
<dbReference type="STRING" id="1244531.CIG2463D_0590"/>
<dbReference type="EMBL" id="CP009043">
    <property type="protein sequence ID" value="AII14450.1"/>
    <property type="molecule type" value="Genomic_DNA"/>
</dbReference>
<dbReference type="GO" id="GO:0043571">
    <property type="term" value="P:maintenance of CRISPR repeat elements"/>
    <property type="evidence" value="ECO:0007669"/>
    <property type="project" value="InterPro"/>
</dbReference>
<evidence type="ECO:0000313" key="2">
    <source>
        <dbReference type="Proteomes" id="UP000028486"/>
    </source>
</evidence>
<organism evidence="1 2">
    <name type="scientific">Campylobacter iguaniorum</name>
    <dbReference type="NCBI Taxonomy" id="1244531"/>
    <lineage>
        <taxon>Bacteria</taxon>
        <taxon>Pseudomonadati</taxon>
        <taxon>Campylobacterota</taxon>
        <taxon>Epsilonproteobacteria</taxon>
        <taxon>Campylobacterales</taxon>
        <taxon>Campylobacteraceae</taxon>
        <taxon>Campylobacter</taxon>
    </lineage>
</organism>